<dbReference type="NCBIfam" id="TIGR01731">
    <property type="entry name" value="fil_hemag_20aa"/>
    <property type="match status" value="12"/>
</dbReference>
<feature type="compositionally biased region" description="Gly residues" evidence="1">
    <location>
        <begin position="241"/>
        <end position="279"/>
    </location>
</feature>
<dbReference type="InterPro" id="IPR011050">
    <property type="entry name" value="Pectin_lyase_fold/virulence"/>
</dbReference>
<reference evidence="3 4" key="1">
    <citation type="submission" date="2022-09" db="EMBL/GenBank/DDBJ databases">
        <title>Intensive care unit water sources are persistently colonized with multi-drug resistant bacteria and are the site of extensive horizontal gene transfer of antibiotic resistance genes.</title>
        <authorList>
            <person name="Diorio-Toth L."/>
        </authorList>
    </citation>
    <scope>NUCLEOTIDE SEQUENCE [LARGE SCALE GENOMIC DNA]</scope>
    <source>
        <strain evidence="3 4">GD03967</strain>
    </source>
</reference>
<evidence type="ECO:0000313" key="3">
    <source>
        <dbReference type="EMBL" id="MDH1179669.1"/>
    </source>
</evidence>
<evidence type="ECO:0000259" key="2">
    <source>
        <dbReference type="Pfam" id="PF05860"/>
    </source>
</evidence>
<sequence>MGPDGNIALEVAGGKLRVEGQGLNGTAASQVDLIARTLEINAGVWADRLNVTAGAARVDYATGNATAGPGEGSAPVVALDTAALGGMYANSIRLNGTEAGVGVNVGGNLVALTGNLEVSASGDVRIAPSAAVQAARDLRLASGRDVSVDGAAQAAGNVALAAGGNAAISGAVGAGGSIDVNAAGNVSIAAQAAVQTQGALRVAAGQDLSLGGSLLMGGQDVRVESARNVRIGGDIAPGGTPPGGGAGTGNAGSGGSSSGSGSGSGSAAGGSNAGNGGAAGTATGAAQVGTNSSGLVTAAGAVALKAGRDMVLPGQVTAAGALHAQAGGDLTTGETAQIQSGGPAQIRASADLNLGGLVGARGDLSLMAGRDARVTGKGSATGRIDIDAARDLRMDAPAQWDAEGEIAAKAGAGMALAGTLRANGNTALTAGQTLAVDGTITAASGSMTVLTDGDVALGANAQLAAAGPVGLTAGGSLQSLGKVTSLKDLSMQAARDVTLDGATLATGDLQVQAGETLATSSASRQQADGSVMAMAGDASLAGALIAGQSAQITTQGSLQVDGTLLADAGTLQAASGGDMTLGSASTLQAAQQLTAQAGGNLLANGAVSGEADIHLSADSRAELNGKTVANGTLRAEAGTDLTVGQGGLAQGNANLFLGAGQDLRVAGTAGTAESAGQAGLLQAQAARDLFVTGLVTAGTPASLRAQRNLGVDGTVAALAGNLTADAGGQLRVGANGRMQAAQNLIAQSGADLASDGVIVAGGGLTLAATGDARLGGTAAALGEAGAGNLLVTGRDVIAKQGAQLQAAGTLTAQAQRDVSAAGALASVGDMMLSAARDARVDGTAASDANLTLTGRNVAVGAAGLAQAAGTLTSTAQGTLLAAGSMLAGITQTLSAGSGMTLNGTVAALEGDLKLETQHGNLDTGSASSLQAGAALTATAGGALNLMGSAAAGQAMTLRAGGDATLGGVAATQAGNVTIDALGALSTTADGRIQSAADIDLQSGGLLKNAGIVSAAGAAYLVSDTGLNNTGSVLAGGDVTATAKDALNNSGRFIAGVGDDGTLSLPGSVNLTAAFITHPGISAAGKDMTLAAGGMDLSGGNVSAVGKLGLTTPADITTRNAVLHGGSIDIAAANLRNQGGKITSAGDAVVKLSGELDNTAGLIAAANDARIDAARIGNAGGTLAGANLTLVATGAVDNQGGLIQADDTLTLNAASLDNRATLTAAGIPPKGVLAKTATIVAGGINNQSGAISAGQDLTLDTSELDNTGGNIAAERYATVKAAMLKNHQGKVLAGERLAVTIQALQGLGLLQSAQDLSFTYAGSLNQTGDIAAGRDLTMSVGGNMDNSATVSAGRDLTITANALNNQASGELLAGRNNTINVTNGLTNWGLIDGGATNINAGRLDNFGRIYGNTIAIRAGELVNGSGPGGGAVIASRGDLDIGVGSLVNREHGLIYAAGDMRIGSALDANRKAIGQAASLVNASATIEAAGNAVISAVSLQNINTNYVSEVVPVQKAPKIYVTPAGTTDMYDMETHWLCDKVTALCGKTPDWLDDDPERRFLLPSTRYPYERYGPPFDYTRGGRGQSGVNTPISLAYKPAVYACNGGDAGECYDIPEDFLYSLDARVWSVFGVTPPPPLPNWTEPSSPCFGNQPRCAQEAAQRLAYENAYAVYKAAYLELDQRIREFNADFRTRLVGTFTYYVVEETITETRTVSSDPGKILSGGSMTLVGTVTNDKSQIAAGGTLSVSGPAINNIGAGGQRVITRVGTATVTQPRDSDRKEYSEAYNRTLAAESIELPVGTSGGNVSVSLSGAAPGVSGATATGPVLVASLGLPGGNVVRTVSNPATIPNSQLFAVNGTPDAPYVVATDPRFIGNRESVSSDYLFGLLQQPGAPVGNAGASGAIKTGLGNTPGGLNALIPAGAKFLTPSGQPRRLGDGFYEQKLVSDQILATTGQRFLDGFGENDSQYKQLLANGAQFALNNGIKLGAALTEAQQRQLTTDLVWLVEQTITLPDGTTETVLVPQVYLLVREGDLKGDGTLMAGRDVKLTAGGDINNSGTIGARDATVMTAANIVNQAGGRIQGAIVDLAAREDLVNLVSLIKGDNVALSAGRDIALTSTSASENNGATWGSYVSGVSRVDAGNLSMQAGRDINLTASQVTATEDARLQAGRDINLATLQESHGESLVRNKKNRHELSTSSEVGSSIAADGNLTLIAGQDVNARAADVTAGEQLAVGAGRDINLMAGVQTGSAYDETHYKTKGFMSSKTTHTKTASEFELAQASNFMGDTVALMAGRDLSVQGSNVVGDNDVLLAANRDITIAAATESYKDYQYEKVTKSGLGGGGGFNIGYSKQARTDWMKGESGGFSASTVGSVGGNVTIDAGRDVGVFASNVLAQDGDISIAGRNVAIVAGVGEARQHEYHEFKQSGITIGVAGGMLGAAQQIHGTLQQAGEAKSGRLAAVKVGQAAYQAVQADRMMDAADAPNAKAAQKEAASAQIQISVGSSKSVSETKRSQETAFGSSIMAGGNVSIVALGEKGVAGSGNLSIIGSDVTGKNVLLAATNDLHLLSQAQTSTEASTNKNSGWKVGIGIGVSDSGSGGGINIFASGYAGKGNANGNGTTYQESQISARDNLTLISGRDTVLMGAQARADSIRADIGRNLTIASQQDTDRYNAKQSQVNAGGSFSFGSMTGSAYIGASIGKTKSNYDSVIEQSGLYAGSGGFDIYVGKHTQLDGAVIASDAEAAKNKLSTETFGFTNLENKATYKSTTAGVNLGMSGAFDIAKMGGANGIGPSGLTFGQTSGSDSGTTYAAVAPGSIEVRSDKETGRDSTAGLSRDTAGANGSIGQIFDKDKVREQLEFQQAFGQLGMQIAGDVLKDLKKDDPDLWGEGKPGAIALHVAVAGIGAALGGGNVAGAMAGTVAGDVATSLMREQVELAVAGLSGEVRDQVTKVVLNVIASSAGGAIGGVSGAGGAAVADMYNRQLHPDERELAKKIAAEIRARGGDVSVEYIEDQMRQMSMVRDGKERPGIPDVQIGGVVQTDSGATWFNEPGSAVYVQNTSKPDYGLQGLILEITNNSSVPNLIHYLPTPVQESSQRFGYIPVDSSFRKICVTAECAAGLAPNITQLGNIYRANRAADSAAFISTIAGDVAAWSTMIGNPAAASAATAVGGISSIFEQLVRPNWRKAAGDSIIDMSASMASDRFPALSPVFNELGKFAKDSGVQTNLLGGSR</sequence>
<dbReference type="Gene3D" id="2.160.20.10">
    <property type="entry name" value="Single-stranded right-handed beta-helix, Pectin lyase-like"/>
    <property type="match status" value="1"/>
</dbReference>
<dbReference type="Pfam" id="PF05860">
    <property type="entry name" value="TPS"/>
    <property type="match status" value="1"/>
</dbReference>
<dbReference type="InterPro" id="IPR010069">
    <property type="entry name" value="CdiA_FHA1_rpt"/>
</dbReference>
<protein>
    <submittedName>
        <fullName evidence="3">Hemagglutinin repeat-containing protein</fullName>
    </submittedName>
</protein>
<comment type="caution">
    <text evidence="3">The sequence shown here is derived from an EMBL/GenBank/DDBJ whole genome shotgun (WGS) entry which is preliminary data.</text>
</comment>
<dbReference type="SUPFAM" id="SSF51126">
    <property type="entry name" value="Pectin lyase-like"/>
    <property type="match status" value="1"/>
</dbReference>
<proteinExistence type="predicted"/>
<organism evidence="3 4">
    <name type="scientific">Achromobacter mucicolens</name>
    <dbReference type="NCBI Taxonomy" id="1389922"/>
    <lineage>
        <taxon>Bacteria</taxon>
        <taxon>Pseudomonadati</taxon>
        <taxon>Pseudomonadota</taxon>
        <taxon>Betaproteobacteria</taxon>
        <taxon>Burkholderiales</taxon>
        <taxon>Alcaligenaceae</taxon>
        <taxon>Achromobacter</taxon>
    </lineage>
</organism>
<dbReference type="InterPro" id="IPR012334">
    <property type="entry name" value="Pectin_lyas_fold"/>
</dbReference>
<name>A0ABD4YZC0_9BURK</name>
<dbReference type="Proteomes" id="UP001158644">
    <property type="component" value="Unassembled WGS sequence"/>
</dbReference>
<dbReference type="InterPro" id="IPR008638">
    <property type="entry name" value="FhaB/CdiA-like_TPS"/>
</dbReference>
<evidence type="ECO:0000256" key="1">
    <source>
        <dbReference type="SAM" id="MobiDB-lite"/>
    </source>
</evidence>
<evidence type="ECO:0000313" key="4">
    <source>
        <dbReference type="Proteomes" id="UP001158644"/>
    </source>
</evidence>
<dbReference type="EMBL" id="JAOBZK010000022">
    <property type="protein sequence ID" value="MDH1179669.1"/>
    <property type="molecule type" value="Genomic_DNA"/>
</dbReference>
<dbReference type="GO" id="GO:0003824">
    <property type="term" value="F:catalytic activity"/>
    <property type="evidence" value="ECO:0007669"/>
    <property type="project" value="UniProtKB-ARBA"/>
</dbReference>
<feature type="region of interest" description="Disordered" evidence="1">
    <location>
        <begin position="232"/>
        <end position="283"/>
    </location>
</feature>
<accession>A0ABD4YZC0</accession>
<feature type="domain" description="Filamentous haemagglutinin FhaB/tRNA nuclease CdiA-like TPS" evidence="2">
    <location>
        <begin position="9"/>
        <end position="126"/>
    </location>
</feature>
<gene>
    <name evidence="3" type="ORF">N5C72_16435</name>
</gene>
<dbReference type="InterPro" id="IPR025157">
    <property type="entry name" value="Hemagglutinin_rpt"/>
</dbReference>
<dbReference type="Pfam" id="PF13332">
    <property type="entry name" value="Fil_haemagg_2"/>
    <property type="match status" value="4"/>
</dbReference>